<accession>A0A813VV70</accession>
<name>A0A813VV70_9BILA</name>
<sequence>MEKKVEDQIDQLSKPKRSSDTNQNCSFIVNTIISANLDKESESESSDDDLDSESFDFDFEAKNVEQYPFRADDSGDIIIPLNLNISQNQNESKIILPFLNKLESTGLEIDSRENISDLISCFIFLNRPLSLSSRKNNILIKEFSANTQLSGIKHKVIAGFWSIIWKDKYDNIVDYSRVRKFYKKYKKVNAEEAKRFRELNEELNQNIQVPYQVLREFAKNDNFTSDFIREAKKKSQHVYLSFVDGDTLSFNGIYSSYLRLYNNFNTKPTVMSTGYEYSSKLQSDRPFIEASKLDRTIRIGIAEIFPEGVYYPEPNFYSKRGKKLESAVILGNLLKNRGDKLWIFANANPVLIEIPQRVRFIKNHKTIKIEFSSEFQNGELPTREDFIRFNQISQSSTDVLTIAKNLYINRAFDLDKPNHFNSVLTRLLDPYEHPSSRQLRMFLNNEDIFNKIEQIITKVRAIKSNYQTRYTNNLDRLKDYLGSECASYNDDNDGDVFLQAIGNYKTIVDDIINEKVSIDKIYEAYILEQYDLIQILEKYIENPLHLLFMSMYNPNIEISDYEKNPEIYRFGLENYVDDVDYVFDEYIYDNYQNEDE</sequence>
<evidence type="ECO:0000313" key="3">
    <source>
        <dbReference type="Proteomes" id="UP000663879"/>
    </source>
</evidence>
<dbReference type="OrthoDB" id="8919996at2759"/>
<dbReference type="AlphaFoldDB" id="A0A813VV70"/>
<keyword evidence="3" id="KW-1185">Reference proteome</keyword>
<comment type="caution">
    <text evidence="2">The sequence shown here is derived from an EMBL/GenBank/DDBJ whole genome shotgun (WGS) entry which is preliminary data.</text>
</comment>
<reference evidence="2" key="1">
    <citation type="submission" date="2021-02" db="EMBL/GenBank/DDBJ databases">
        <authorList>
            <person name="Nowell W R."/>
        </authorList>
    </citation>
    <scope>NUCLEOTIDE SEQUENCE</scope>
    <source>
        <strain evidence="2">Ploen Becks lab</strain>
    </source>
</reference>
<evidence type="ECO:0000256" key="1">
    <source>
        <dbReference type="SAM" id="MobiDB-lite"/>
    </source>
</evidence>
<dbReference type="Proteomes" id="UP000663879">
    <property type="component" value="Unassembled WGS sequence"/>
</dbReference>
<dbReference type="EMBL" id="CAJNOC010001250">
    <property type="protein sequence ID" value="CAF0848599.1"/>
    <property type="molecule type" value="Genomic_DNA"/>
</dbReference>
<proteinExistence type="predicted"/>
<protein>
    <submittedName>
        <fullName evidence="2">Uncharacterized protein</fullName>
    </submittedName>
</protein>
<feature type="region of interest" description="Disordered" evidence="1">
    <location>
        <begin position="1"/>
        <end position="23"/>
    </location>
</feature>
<organism evidence="2 3">
    <name type="scientific">Brachionus calyciflorus</name>
    <dbReference type="NCBI Taxonomy" id="104777"/>
    <lineage>
        <taxon>Eukaryota</taxon>
        <taxon>Metazoa</taxon>
        <taxon>Spiralia</taxon>
        <taxon>Gnathifera</taxon>
        <taxon>Rotifera</taxon>
        <taxon>Eurotatoria</taxon>
        <taxon>Monogononta</taxon>
        <taxon>Pseudotrocha</taxon>
        <taxon>Ploima</taxon>
        <taxon>Brachionidae</taxon>
        <taxon>Brachionus</taxon>
    </lineage>
</organism>
<evidence type="ECO:0000313" key="2">
    <source>
        <dbReference type="EMBL" id="CAF0848599.1"/>
    </source>
</evidence>
<gene>
    <name evidence="2" type="ORF">OXX778_LOCUS8829</name>
</gene>